<accession>A0A3N4IBY7</accession>
<dbReference type="EMBL" id="ML119677">
    <property type="protein sequence ID" value="RPA81670.1"/>
    <property type="molecule type" value="Genomic_DNA"/>
</dbReference>
<organism evidence="2 3">
    <name type="scientific">Ascobolus immersus RN42</name>
    <dbReference type="NCBI Taxonomy" id="1160509"/>
    <lineage>
        <taxon>Eukaryota</taxon>
        <taxon>Fungi</taxon>
        <taxon>Dikarya</taxon>
        <taxon>Ascomycota</taxon>
        <taxon>Pezizomycotina</taxon>
        <taxon>Pezizomycetes</taxon>
        <taxon>Pezizales</taxon>
        <taxon>Ascobolaceae</taxon>
        <taxon>Ascobolus</taxon>
    </lineage>
</organism>
<keyword evidence="3" id="KW-1185">Reference proteome</keyword>
<proteinExistence type="predicted"/>
<gene>
    <name evidence="2" type="ORF">BJ508DRAFT_361708</name>
</gene>
<evidence type="ECO:0000256" key="1">
    <source>
        <dbReference type="SAM" id="MobiDB-lite"/>
    </source>
</evidence>
<feature type="compositionally biased region" description="Polar residues" evidence="1">
    <location>
        <begin position="1"/>
        <end position="17"/>
    </location>
</feature>
<protein>
    <submittedName>
        <fullName evidence="2">Uncharacterized protein</fullName>
    </submittedName>
</protein>
<feature type="region of interest" description="Disordered" evidence="1">
    <location>
        <begin position="1"/>
        <end position="24"/>
    </location>
</feature>
<dbReference type="Proteomes" id="UP000275078">
    <property type="component" value="Unassembled WGS sequence"/>
</dbReference>
<evidence type="ECO:0000313" key="3">
    <source>
        <dbReference type="Proteomes" id="UP000275078"/>
    </source>
</evidence>
<evidence type="ECO:0000313" key="2">
    <source>
        <dbReference type="EMBL" id="RPA81670.1"/>
    </source>
</evidence>
<reference evidence="2 3" key="1">
    <citation type="journal article" date="2018" name="Nat. Ecol. Evol.">
        <title>Pezizomycetes genomes reveal the molecular basis of ectomycorrhizal truffle lifestyle.</title>
        <authorList>
            <person name="Murat C."/>
            <person name="Payen T."/>
            <person name="Noel B."/>
            <person name="Kuo A."/>
            <person name="Morin E."/>
            <person name="Chen J."/>
            <person name="Kohler A."/>
            <person name="Krizsan K."/>
            <person name="Balestrini R."/>
            <person name="Da Silva C."/>
            <person name="Montanini B."/>
            <person name="Hainaut M."/>
            <person name="Levati E."/>
            <person name="Barry K.W."/>
            <person name="Belfiori B."/>
            <person name="Cichocki N."/>
            <person name="Clum A."/>
            <person name="Dockter R.B."/>
            <person name="Fauchery L."/>
            <person name="Guy J."/>
            <person name="Iotti M."/>
            <person name="Le Tacon F."/>
            <person name="Lindquist E.A."/>
            <person name="Lipzen A."/>
            <person name="Malagnac F."/>
            <person name="Mello A."/>
            <person name="Molinier V."/>
            <person name="Miyauchi S."/>
            <person name="Poulain J."/>
            <person name="Riccioni C."/>
            <person name="Rubini A."/>
            <person name="Sitrit Y."/>
            <person name="Splivallo R."/>
            <person name="Traeger S."/>
            <person name="Wang M."/>
            <person name="Zifcakova L."/>
            <person name="Wipf D."/>
            <person name="Zambonelli A."/>
            <person name="Paolocci F."/>
            <person name="Nowrousian M."/>
            <person name="Ottonello S."/>
            <person name="Baldrian P."/>
            <person name="Spatafora J.W."/>
            <person name="Henrissat B."/>
            <person name="Nagy L.G."/>
            <person name="Aury J.M."/>
            <person name="Wincker P."/>
            <person name="Grigoriev I.V."/>
            <person name="Bonfante P."/>
            <person name="Martin F.M."/>
        </authorList>
    </citation>
    <scope>NUCLEOTIDE SEQUENCE [LARGE SCALE GENOMIC DNA]</scope>
    <source>
        <strain evidence="2 3">RN42</strain>
    </source>
</reference>
<name>A0A3N4IBY7_ASCIM</name>
<sequence>MTTRLLPNGRTVMQVSDNPPIDPEISKIPPSQIPENRSIVYGYFVSSVRQKKKYEECNGKPLTGELPEYYADIPIHILEPEDGVTALDEAKLLDHGWLVRTVSYGLMSQQIDVNLGLKFVVGMPEYKLGHGAECFVVTCKEGHHVVLGMDWNECWFLSKNGNDATEILTSSELWLEMKNDPGRRRRNEKERDYSALEAQIAASYEAREDRNLSGDKSAYESDDKFAHLDQSNWL</sequence>
<dbReference type="AlphaFoldDB" id="A0A3N4IBY7"/>